<dbReference type="Gene3D" id="3.30.420.40">
    <property type="match status" value="1"/>
</dbReference>
<name>A0A7S2E3G8_9EUKA</name>
<organism evidence="3">
    <name type="scientific">Haptolina brevifila</name>
    <dbReference type="NCBI Taxonomy" id="156173"/>
    <lineage>
        <taxon>Eukaryota</taxon>
        <taxon>Haptista</taxon>
        <taxon>Haptophyta</taxon>
        <taxon>Prymnesiophyceae</taxon>
        <taxon>Prymnesiales</taxon>
        <taxon>Prymnesiaceae</taxon>
        <taxon>Haptolina</taxon>
    </lineage>
</organism>
<dbReference type="InterPro" id="IPR004000">
    <property type="entry name" value="Actin"/>
</dbReference>
<gene>
    <name evidence="3" type="ORF">CBRE1094_LOCUS22694</name>
</gene>
<comment type="similarity">
    <text evidence="1">Belongs to the actin family.</text>
</comment>
<evidence type="ECO:0000256" key="2">
    <source>
        <dbReference type="SAM" id="MobiDB-lite"/>
    </source>
</evidence>
<evidence type="ECO:0000313" key="3">
    <source>
        <dbReference type="EMBL" id="CAD9471418.1"/>
    </source>
</evidence>
<reference evidence="3" key="1">
    <citation type="submission" date="2021-01" db="EMBL/GenBank/DDBJ databases">
        <authorList>
            <person name="Corre E."/>
            <person name="Pelletier E."/>
            <person name="Niang G."/>
            <person name="Scheremetjew M."/>
            <person name="Finn R."/>
            <person name="Kale V."/>
            <person name="Holt S."/>
            <person name="Cochrane G."/>
            <person name="Meng A."/>
            <person name="Brown T."/>
            <person name="Cohen L."/>
        </authorList>
    </citation>
    <scope>NUCLEOTIDE SEQUENCE</scope>
    <source>
        <strain evidence="3">UTEX LB 985</strain>
    </source>
</reference>
<dbReference type="AlphaFoldDB" id="A0A7S2E3G8"/>
<sequence length="392" mass="42841">MTALVVDSGRLHFLIGNAGDDSPTSFTPQSGEAVYPTHDDSKALQQRWEANVSIFAEHTRQAIDRQEQTDEEFNSCALFTCSVCDDSESKHVRDVLSTVLAPDSGVSYLDIVPQEILIMYANGRTTGLVVNLGLDVTVMGMYEGHVLGETVRRAPMVASEDAFLADAAKWEQRMQLAALVSEALEAAPVDVRCDLATNILVGGGRWGGWPGLKEHLKAHLEELWAARRPAVKAKVKVVMPPEAALSSWIGGSILASLGNYQNSQMRNRGQWLASEPSTRPKRWKPPMLSMPPDREMDYDVRKVRARVLVHAAPSLCAKLPEELQDAIAERVAHLGYPHMPAVRTTACIPPPLLEPTRSLLSSHPLCACTALLSPPTLSRSALSATMLVRFHA</sequence>
<dbReference type="InterPro" id="IPR043129">
    <property type="entry name" value="ATPase_NBD"/>
</dbReference>
<dbReference type="Pfam" id="PF00022">
    <property type="entry name" value="Actin"/>
    <property type="match status" value="1"/>
</dbReference>
<dbReference type="PANTHER" id="PTHR11937">
    <property type="entry name" value="ACTIN"/>
    <property type="match status" value="1"/>
</dbReference>
<dbReference type="EMBL" id="HBGU01041618">
    <property type="protein sequence ID" value="CAD9471418.1"/>
    <property type="molecule type" value="Transcribed_RNA"/>
</dbReference>
<dbReference type="SUPFAM" id="SSF53067">
    <property type="entry name" value="Actin-like ATPase domain"/>
    <property type="match status" value="2"/>
</dbReference>
<protein>
    <recommendedName>
        <fullName evidence="4">Actin-related protein 8</fullName>
    </recommendedName>
</protein>
<evidence type="ECO:0000256" key="1">
    <source>
        <dbReference type="RuleBase" id="RU000487"/>
    </source>
</evidence>
<dbReference type="SMART" id="SM00268">
    <property type="entry name" value="ACTIN"/>
    <property type="match status" value="1"/>
</dbReference>
<accession>A0A7S2E3G8</accession>
<evidence type="ECO:0008006" key="4">
    <source>
        <dbReference type="Google" id="ProtNLM"/>
    </source>
</evidence>
<proteinExistence type="inferred from homology"/>
<feature type="region of interest" description="Disordered" evidence="2">
    <location>
        <begin position="270"/>
        <end position="290"/>
    </location>
</feature>